<proteinExistence type="predicted"/>
<dbReference type="EMBL" id="GBRH01165156">
    <property type="protein sequence ID" value="JAE32740.1"/>
    <property type="molecule type" value="Transcribed_RNA"/>
</dbReference>
<name>A0A0A9H6B9_ARUDO</name>
<reference evidence="2" key="1">
    <citation type="submission" date="2014-09" db="EMBL/GenBank/DDBJ databases">
        <authorList>
            <person name="Magalhaes I.L.F."/>
            <person name="Oliveira U."/>
            <person name="Santos F.R."/>
            <person name="Vidigal T.H.D.A."/>
            <person name="Brescovit A.D."/>
            <person name="Santos A.J."/>
        </authorList>
    </citation>
    <scope>NUCLEOTIDE SEQUENCE</scope>
    <source>
        <tissue evidence="2">Shoot tissue taken approximately 20 cm above the soil surface</tissue>
    </source>
</reference>
<evidence type="ECO:0000313" key="2">
    <source>
        <dbReference type="EMBL" id="JAE32740.1"/>
    </source>
</evidence>
<protein>
    <submittedName>
        <fullName evidence="2">Uncharacterized protein</fullName>
    </submittedName>
</protein>
<reference evidence="2" key="2">
    <citation type="journal article" date="2015" name="Data Brief">
        <title>Shoot transcriptome of the giant reed, Arundo donax.</title>
        <authorList>
            <person name="Barrero R.A."/>
            <person name="Guerrero F.D."/>
            <person name="Moolhuijzen P."/>
            <person name="Goolsby J.A."/>
            <person name="Tidwell J."/>
            <person name="Bellgard S.E."/>
            <person name="Bellgard M.I."/>
        </authorList>
    </citation>
    <scope>NUCLEOTIDE SEQUENCE</scope>
    <source>
        <tissue evidence="2">Shoot tissue taken approximately 20 cm above the soil surface</tissue>
    </source>
</reference>
<dbReference type="AlphaFoldDB" id="A0A0A9H6B9"/>
<accession>A0A0A9H6B9</accession>
<feature type="compositionally biased region" description="Polar residues" evidence="1">
    <location>
        <begin position="1"/>
        <end position="10"/>
    </location>
</feature>
<sequence>MTRNWSSPKMQVSDRTESLAGYLFSTGT</sequence>
<feature type="region of interest" description="Disordered" evidence="1">
    <location>
        <begin position="1"/>
        <end position="28"/>
    </location>
</feature>
<organism evidence="2">
    <name type="scientific">Arundo donax</name>
    <name type="common">Giant reed</name>
    <name type="synonym">Donax arundinaceus</name>
    <dbReference type="NCBI Taxonomy" id="35708"/>
    <lineage>
        <taxon>Eukaryota</taxon>
        <taxon>Viridiplantae</taxon>
        <taxon>Streptophyta</taxon>
        <taxon>Embryophyta</taxon>
        <taxon>Tracheophyta</taxon>
        <taxon>Spermatophyta</taxon>
        <taxon>Magnoliopsida</taxon>
        <taxon>Liliopsida</taxon>
        <taxon>Poales</taxon>
        <taxon>Poaceae</taxon>
        <taxon>PACMAD clade</taxon>
        <taxon>Arundinoideae</taxon>
        <taxon>Arundineae</taxon>
        <taxon>Arundo</taxon>
    </lineage>
</organism>
<evidence type="ECO:0000256" key="1">
    <source>
        <dbReference type="SAM" id="MobiDB-lite"/>
    </source>
</evidence>